<dbReference type="Proteomes" id="UP000075666">
    <property type="component" value="Unassembled WGS sequence"/>
</dbReference>
<dbReference type="OrthoDB" id="2412610at2"/>
<keyword evidence="1" id="KW-1133">Transmembrane helix</keyword>
<dbReference type="InterPro" id="IPR018672">
    <property type="entry name" value="DUF2140"/>
</dbReference>
<proteinExistence type="predicted"/>
<evidence type="ECO:0008006" key="4">
    <source>
        <dbReference type="Google" id="ProtNLM"/>
    </source>
</evidence>
<dbReference type="Pfam" id="PF09911">
    <property type="entry name" value="DUF2140"/>
    <property type="match status" value="1"/>
</dbReference>
<evidence type="ECO:0000313" key="3">
    <source>
        <dbReference type="Proteomes" id="UP000075666"/>
    </source>
</evidence>
<organism evidence="2 3">
    <name type="scientific">Heyndrickxia sporothermodurans</name>
    <dbReference type="NCBI Taxonomy" id="46224"/>
    <lineage>
        <taxon>Bacteria</taxon>
        <taxon>Bacillati</taxon>
        <taxon>Bacillota</taxon>
        <taxon>Bacilli</taxon>
        <taxon>Bacillales</taxon>
        <taxon>Bacillaceae</taxon>
        <taxon>Heyndrickxia</taxon>
    </lineage>
</organism>
<evidence type="ECO:0000256" key="1">
    <source>
        <dbReference type="SAM" id="Phobius"/>
    </source>
</evidence>
<dbReference type="AlphaFoldDB" id="A0A150L895"/>
<keyword evidence="3" id="KW-1185">Reference proteome</keyword>
<accession>A0A150L895</accession>
<dbReference type="RefSeq" id="WP_066229866.1">
    <property type="nucleotide sequence ID" value="NZ_JARMRW010000095.1"/>
</dbReference>
<reference evidence="2 3" key="1">
    <citation type="submission" date="2016-01" db="EMBL/GenBank/DDBJ databases">
        <title>Genome Sequences of Twelve Sporeforming Bacillus Species Isolated from Foods.</title>
        <authorList>
            <person name="Berendsen E.M."/>
            <person name="Wells-Bennik M.H."/>
            <person name="Krawcyk A.O."/>
            <person name="De Jong A."/>
            <person name="Holsappel S."/>
            <person name="Eijlander R.T."/>
            <person name="Kuipers O.P."/>
        </authorList>
    </citation>
    <scope>NUCLEOTIDE SEQUENCE [LARGE SCALE GENOMIC DNA]</scope>
    <source>
        <strain evidence="2 3">B4102</strain>
    </source>
</reference>
<name>A0A150L895_9BACI</name>
<sequence>MKNQHWKIAFFSLLAINIIIVFTICYFIFIPGTSTIHKEPSNGDKVNFKINTDKNNLTNLINHYIQKEGLNGPIDYSVKLSDEVELYGIIKVFSQDVQLKMTFEPEAQKNGDLLLRQKSILIGNLNLPVEFVLKFIQKSYKFPDWVTIQPNKKTIYVALQSMKVNNEMIVHADRFDLKNDDISFTLQIPTE</sequence>
<comment type="caution">
    <text evidence="2">The sequence shown here is derived from an EMBL/GenBank/DDBJ whole genome shotgun (WGS) entry which is preliminary data.</text>
</comment>
<dbReference type="PATRIC" id="fig|46224.3.peg.2397"/>
<feature type="transmembrane region" description="Helical" evidence="1">
    <location>
        <begin position="6"/>
        <end position="29"/>
    </location>
</feature>
<dbReference type="EMBL" id="LQYN01000031">
    <property type="protein sequence ID" value="KYD08551.1"/>
    <property type="molecule type" value="Genomic_DNA"/>
</dbReference>
<evidence type="ECO:0000313" key="2">
    <source>
        <dbReference type="EMBL" id="KYD08551.1"/>
    </source>
</evidence>
<gene>
    <name evidence="2" type="ORF">B4102_2828</name>
</gene>
<keyword evidence="1" id="KW-0812">Transmembrane</keyword>
<keyword evidence="1" id="KW-0472">Membrane</keyword>
<dbReference type="STRING" id="46224.B4102_2828"/>
<protein>
    <recommendedName>
        <fullName evidence="4">DUF2140 domain-containing protein</fullName>
    </recommendedName>
</protein>